<dbReference type="PANTHER" id="PTHR42691:SF1">
    <property type="entry name" value="ASPARTATE AMINOTRANSFERASE YHDR-RELATED"/>
    <property type="match status" value="1"/>
</dbReference>
<feature type="domain" description="Aminotransferase class I/classII large" evidence="1">
    <location>
        <begin position="29"/>
        <end position="379"/>
    </location>
</feature>
<dbReference type="SUPFAM" id="SSF53383">
    <property type="entry name" value="PLP-dependent transferases"/>
    <property type="match status" value="1"/>
</dbReference>
<dbReference type="InterPro" id="IPR015422">
    <property type="entry name" value="PyrdxlP-dep_Trfase_small"/>
</dbReference>
<dbReference type="GO" id="GO:0008483">
    <property type="term" value="F:transaminase activity"/>
    <property type="evidence" value="ECO:0007669"/>
    <property type="project" value="UniProtKB-KW"/>
</dbReference>
<evidence type="ECO:0000313" key="2">
    <source>
        <dbReference type="EMBL" id="MBE5035897.1"/>
    </source>
</evidence>
<sequence>MYGLGAAPSVIREIANYGWQRAAEVGAENVYNFSIGDPSVPAPDAVKQAMLKIINEQEPTGYHAYTPGPGAPDTRAAVAENLNKRFGVDFTADDIYMTCGAAASLNITLRALISDPKDEIIVVIPYFPEYKVFIESQGGVPVFVQPDEHMNLDVENLKAAITPNTKAVIINSPNNPAGVIYPEALIEEACKVLEEKGKEYGHPIYVIADEPYRELVFTEEKVSFIPAVYANTVVCYSWSKSLSLPGERIGYIAVPKGFDGYDEFIPAINGAGRALGYVNAPSLMQQVVRDCIDVMPDIKPYAECREALYDSLVNMGYTVAKPSGAFYMYIKSPDGNSEDFAERLKKYDVLVVPGTGFGTPEYVRLAYCCPVERVKKALPAFEKVMAEYK</sequence>
<dbReference type="InterPro" id="IPR004839">
    <property type="entry name" value="Aminotransferase_I/II_large"/>
</dbReference>
<dbReference type="EMBL" id="JADCKA010000011">
    <property type="protein sequence ID" value="MBE5035897.1"/>
    <property type="molecule type" value="Genomic_DNA"/>
</dbReference>
<dbReference type="CDD" id="cd00609">
    <property type="entry name" value="AAT_like"/>
    <property type="match status" value="1"/>
</dbReference>
<organism evidence="2 3">
    <name type="scientific">Gallibacter intestinalis</name>
    <dbReference type="NCBI Taxonomy" id="2779356"/>
    <lineage>
        <taxon>Bacteria</taxon>
        <taxon>Bacillati</taxon>
        <taxon>Bacillota</taxon>
        <taxon>Clostridia</taxon>
        <taxon>Eubacteriales</taxon>
        <taxon>Eubacteriaceae</taxon>
        <taxon>Gallibacter</taxon>
    </lineage>
</organism>
<dbReference type="InterPro" id="IPR015424">
    <property type="entry name" value="PyrdxlP-dep_Trfase"/>
</dbReference>
<dbReference type="PANTHER" id="PTHR42691">
    <property type="entry name" value="ASPARTATE AMINOTRANSFERASE YHDR-RELATED"/>
    <property type="match status" value="1"/>
</dbReference>
<protein>
    <submittedName>
        <fullName evidence="2">Pyridoxal phosphate-dependent aminotransferase</fullName>
    </submittedName>
</protein>
<dbReference type="InterPro" id="IPR015421">
    <property type="entry name" value="PyrdxlP-dep_Trfase_major"/>
</dbReference>
<gene>
    <name evidence="2" type="ORF">INF20_06375</name>
</gene>
<dbReference type="NCBIfam" id="NF005305">
    <property type="entry name" value="PRK06836.1"/>
    <property type="match status" value="1"/>
</dbReference>
<dbReference type="Gene3D" id="3.90.1150.10">
    <property type="entry name" value="Aspartate Aminotransferase, domain 1"/>
    <property type="match status" value="2"/>
</dbReference>
<name>A0ABR9QYD8_9FIRM</name>
<dbReference type="Pfam" id="PF00155">
    <property type="entry name" value="Aminotran_1_2"/>
    <property type="match status" value="1"/>
</dbReference>
<dbReference type="Proteomes" id="UP001516588">
    <property type="component" value="Unassembled WGS sequence"/>
</dbReference>
<evidence type="ECO:0000259" key="1">
    <source>
        <dbReference type="Pfam" id="PF00155"/>
    </source>
</evidence>
<accession>A0ABR9QYD8</accession>
<reference evidence="2 3" key="1">
    <citation type="submission" date="2020-10" db="EMBL/GenBank/DDBJ databases">
        <title>ChiBAC.</title>
        <authorList>
            <person name="Zenner C."/>
            <person name="Hitch T.C.A."/>
            <person name="Clavel T."/>
        </authorList>
    </citation>
    <scope>NUCLEOTIDE SEQUENCE [LARGE SCALE GENOMIC DNA]</scope>
    <source>
        <strain evidence="2 3">DSM 108706</strain>
    </source>
</reference>
<keyword evidence="3" id="KW-1185">Reference proteome</keyword>
<comment type="caution">
    <text evidence="2">The sequence shown here is derived from an EMBL/GenBank/DDBJ whole genome shotgun (WGS) entry which is preliminary data.</text>
</comment>
<dbReference type="Gene3D" id="3.40.640.10">
    <property type="entry name" value="Type I PLP-dependent aspartate aminotransferase-like (Major domain)"/>
    <property type="match status" value="1"/>
</dbReference>
<keyword evidence="2" id="KW-0808">Transferase</keyword>
<proteinExistence type="predicted"/>
<evidence type="ECO:0000313" key="3">
    <source>
        <dbReference type="Proteomes" id="UP001516588"/>
    </source>
</evidence>
<keyword evidence="2" id="KW-0032">Aminotransferase</keyword>